<feature type="region of interest" description="Disordered" evidence="1">
    <location>
        <begin position="179"/>
        <end position="235"/>
    </location>
</feature>
<gene>
    <name evidence="2" type="ORF">B0J12DRAFT_769297</name>
</gene>
<dbReference type="Proteomes" id="UP000774617">
    <property type="component" value="Unassembled WGS sequence"/>
</dbReference>
<keyword evidence="3" id="KW-1185">Reference proteome</keyword>
<comment type="caution">
    <text evidence="2">The sequence shown here is derived from an EMBL/GenBank/DDBJ whole genome shotgun (WGS) entry which is preliminary data.</text>
</comment>
<protein>
    <submittedName>
        <fullName evidence="2">Uncharacterized protein</fullName>
    </submittedName>
</protein>
<evidence type="ECO:0000256" key="1">
    <source>
        <dbReference type="SAM" id="MobiDB-lite"/>
    </source>
</evidence>
<sequence length="235" mass="24567">MVDCFGAGKSGSWQEISMAGWRCGSGGKRADAPRPAPRQAAMQRQRCGGGSQAWPLWAPASRRRPLGPGGWPAAADSASGRCRREAPHASLFRTTRCRRISPTSPSTDPGAADLESPAAQRLPHADFPASPRQAVQPEASDHPSSAAAHRWPAGAAVSDAPSPRQRRSLTADLLLATSGALTTNPPASPTLARPRIPRPAPARATTWLHQPTSPLPDSTLASGGPGSAQWLLLDP</sequence>
<feature type="compositionally biased region" description="Low complexity" evidence="1">
    <location>
        <begin position="37"/>
        <end position="46"/>
    </location>
</feature>
<evidence type="ECO:0000313" key="2">
    <source>
        <dbReference type="EMBL" id="KAH7060389.1"/>
    </source>
</evidence>
<dbReference type="EMBL" id="JAGTJR010000005">
    <property type="protein sequence ID" value="KAH7060389.1"/>
    <property type="molecule type" value="Genomic_DNA"/>
</dbReference>
<feature type="compositionally biased region" description="Polar residues" evidence="1">
    <location>
        <begin position="207"/>
        <end position="221"/>
    </location>
</feature>
<proteinExistence type="predicted"/>
<evidence type="ECO:0000313" key="3">
    <source>
        <dbReference type="Proteomes" id="UP000774617"/>
    </source>
</evidence>
<accession>A0ABQ8GL39</accession>
<reference evidence="2 3" key="1">
    <citation type="journal article" date="2021" name="Nat. Commun.">
        <title>Genetic determinants of endophytism in the Arabidopsis root mycobiome.</title>
        <authorList>
            <person name="Mesny F."/>
            <person name="Miyauchi S."/>
            <person name="Thiergart T."/>
            <person name="Pickel B."/>
            <person name="Atanasova L."/>
            <person name="Karlsson M."/>
            <person name="Huettel B."/>
            <person name="Barry K.W."/>
            <person name="Haridas S."/>
            <person name="Chen C."/>
            <person name="Bauer D."/>
            <person name="Andreopoulos W."/>
            <person name="Pangilinan J."/>
            <person name="LaButti K."/>
            <person name="Riley R."/>
            <person name="Lipzen A."/>
            <person name="Clum A."/>
            <person name="Drula E."/>
            <person name="Henrissat B."/>
            <person name="Kohler A."/>
            <person name="Grigoriev I.V."/>
            <person name="Martin F.M."/>
            <person name="Hacquard S."/>
        </authorList>
    </citation>
    <scope>NUCLEOTIDE SEQUENCE [LARGE SCALE GENOMIC DNA]</scope>
    <source>
        <strain evidence="2 3">MPI-SDFR-AT-0080</strain>
    </source>
</reference>
<name>A0ABQ8GL39_9PEZI</name>
<feature type="region of interest" description="Disordered" evidence="1">
    <location>
        <begin position="25"/>
        <end position="166"/>
    </location>
</feature>
<organism evidence="2 3">
    <name type="scientific">Macrophomina phaseolina</name>
    <dbReference type="NCBI Taxonomy" id="35725"/>
    <lineage>
        <taxon>Eukaryota</taxon>
        <taxon>Fungi</taxon>
        <taxon>Dikarya</taxon>
        <taxon>Ascomycota</taxon>
        <taxon>Pezizomycotina</taxon>
        <taxon>Dothideomycetes</taxon>
        <taxon>Dothideomycetes incertae sedis</taxon>
        <taxon>Botryosphaeriales</taxon>
        <taxon>Botryosphaeriaceae</taxon>
        <taxon>Macrophomina</taxon>
    </lineage>
</organism>